<dbReference type="InterPro" id="IPR013785">
    <property type="entry name" value="Aldolase_TIM"/>
</dbReference>
<dbReference type="CDD" id="cd01335">
    <property type="entry name" value="Radical_SAM"/>
    <property type="match status" value="1"/>
</dbReference>
<protein>
    <submittedName>
        <fullName evidence="7">Radical SAM protein</fullName>
    </submittedName>
</protein>
<name>A0A7V1N2U3_DESA2</name>
<dbReference type="EMBL" id="DRKW01000278">
    <property type="protein sequence ID" value="HEB74509.1"/>
    <property type="molecule type" value="Genomic_DNA"/>
</dbReference>
<keyword evidence="2" id="KW-0949">S-adenosyl-L-methionine</keyword>
<evidence type="ECO:0000313" key="7">
    <source>
        <dbReference type="EMBL" id="HEB74509.1"/>
    </source>
</evidence>
<dbReference type="GO" id="GO:0051536">
    <property type="term" value="F:iron-sulfur cluster binding"/>
    <property type="evidence" value="ECO:0007669"/>
    <property type="project" value="UniProtKB-KW"/>
</dbReference>
<evidence type="ECO:0000256" key="4">
    <source>
        <dbReference type="ARBA" id="ARBA00023004"/>
    </source>
</evidence>
<keyword evidence="3" id="KW-0479">Metal-binding</keyword>
<accession>A0A7V1N2U3</accession>
<sequence>MDIYSPDELNILVKCSTNTSTRARPNSPHPANLIFKPKSIKLLASLGNCPRRCKFCHYSNYDQNLYICPAKDTVELLNRAVQAYPEVRMVIFADDDFLLKRKNLSELLTLLRNDTATHGLIYVIETFPTLINQLILKELKEVGFRAIMLGLESPVFRILKDIGKVRSENSFVQFLSAPKMARGAGFFTKVTAILFYPIISEEELAFTIEELTKLIDYGISVILSPM</sequence>
<dbReference type="Proteomes" id="UP000886268">
    <property type="component" value="Unassembled WGS sequence"/>
</dbReference>
<dbReference type="PROSITE" id="PS51918">
    <property type="entry name" value="RADICAL_SAM"/>
    <property type="match status" value="1"/>
</dbReference>
<dbReference type="Pfam" id="PF04055">
    <property type="entry name" value="Radical_SAM"/>
    <property type="match status" value="1"/>
</dbReference>
<dbReference type="SFLD" id="SFLDG01082">
    <property type="entry name" value="B12-binding_domain_containing"/>
    <property type="match status" value="1"/>
</dbReference>
<dbReference type="SFLD" id="SFLDS00029">
    <property type="entry name" value="Radical_SAM"/>
    <property type="match status" value="1"/>
</dbReference>
<feature type="domain" description="Radical SAM core" evidence="6">
    <location>
        <begin position="34"/>
        <end position="226"/>
    </location>
</feature>
<comment type="cofactor">
    <cofactor evidence="1">
        <name>[4Fe-4S] cluster</name>
        <dbReference type="ChEBI" id="CHEBI:49883"/>
    </cofactor>
</comment>
<reference evidence="7" key="1">
    <citation type="journal article" date="2020" name="mSystems">
        <title>Genome- and Community-Level Interaction Insights into Carbon Utilization and Element Cycling Functions of Hydrothermarchaeota in Hydrothermal Sediment.</title>
        <authorList>
            <person name="Zhou Z."/>
            <person name="Liu Y."/>
            <person name="Xu W."/>
            <person name="Pan J."/>
            <person name="Luo Z.H."/>
            <person name="Li M."/>
        </authorList>
    </citation>
    <scope>NUCLEOTIDE SEQUENCE [LARGE SCALE GENOMIC DNA]</scope>
    <source>
        <strain evidence="7">HyVt-45</strain>
    </source>
</reference>
<dbReference type="PANTHER" id="PTHR43409">
    <property type="entry name" value="ANAEROBIC MAGNESIUM-PROTOPORPHYRIN IX MONOMETHYL ESTER CYCLASE-RELATED"/>
    <property type="match status" value="1"/>
</dbReference>
<dbReference type="AlphaFoldDB" id="A0A7V1N2U3"/>
<evidence type="ECO:0000256" key="3">
    <source>
        <dbReference type="ARBA" id="ARBA00022723"/>
    </source>
</evidence>
<evidence type="ECO:0000256" key="1">
    <source>
        <dbReference type="ARBA" id="ARBA00001966"/>
    </source>
</evidence>
<evidence type="ECO:0000259" key="6">
    <source>
        <dbReference type="PROSITE" id="PS51918"/>
    </source>
</evidence>
<keyword evidence="5" id="KW-0411">Iron-sulfur</keyword>
<dbReference type="GO" id="GO:0003824">
    <property type="term" value="F:catalytic activity"/>
    <property type="evidence" value="ECO:0007669"/>
    <property type="project" value="InterPro"/>
</dbReference>
<proteinExistence type="predicted"/>
<keyword evidence="4" id="KW-0408">Iron</keyword>
<dbReference type="InterPro" id="IPR058240">
    <property type="entry name" value="rSAM_sf"/>
</dbReference>
<organism evidence="7">
    <name type="scientific">Desulfofervidus auxilii</name>
    <dbReference type="NCBI Taxonomy" id="1621989"/>
    <lineage>
        <taxon>Bacteria</taxon>
        <taxon>Pseudomonadati</taxon>
        <taxon>Thermodesulfobacteriota</taxon>
        <taxon>Candidatus Desulfofervidia</taxon>
        <taxon>Candidatus Desulfofervidales</taxon>
        <taxon>Candidatus Desulfofervidaceae</taxon>
        <taxon>Candidatus Desulfofervidus</taxon>
    </lineage>
</organism>
<dbReference type="Gene3D" id="3.20.20.70">
    <property type="entry name" value="Aldolase class I"/>
    <property type="match status" value="1"/>
</dbReference>
<dbReference type="InterPro" id="IPR051198">
    <property type="entry name" value="BchE-like"/>
</dbReference>
<gene>
    <name evidence="7" type="ORF">ENJ03_04745</name>
</gene>
<evidence type="ECO:0000256" key="5">
    <source>
        <dbReference type="ARBA" id="ARBA00023014"/>
    </source>
</evidence>
<dbReference type="SUPFAM" id="SSF102114">
    <property type="entry name" value="Radical SAM enzymes"/>
    <property type="match status" value="1"/>
</dbReference>
<dbReference type="InterPro" id="IPR007197">
    <property type="entry name" value="rSAM"/>
</dbReference>
<comment type="caution">
    <text evidence="7">The sequence shown here is derived from an EMBL/GenBank/DDBJ whole genome shotgun (WGS) entry which is preliminary data.</text>
</comment>
<evidence type="ECO:0000256" key="2">
    <source>
        <dbReference type="ARBA" id="ARBA00022691"/>
    </source>
</evidence>
<dbReference type="GO" id="GO:0046872">
    <property type="term" value="F:metal ion binding"/>
    <property type="evidence" value="ECO:0007669"/>
    <property type="project" value="UniProtKB-KW"/>
</dbReference>